<name>A0ABN1W0B9_9ACTN</name>
<evidence type="ECO:0000313" key="2">
    <source>
        <dbReference type="EMBL" id="GAA1226278.1"/>
    </source>
</evidence>
<accession>A0ABN1W0B9</accession>
<feature type="compositionally biased region" description="Low complexity" evidence="1">
    <location>
        <begin position="57"/>
        <end position="68"/>
    </location>
</feature>
<evidence type="ECO:0000313" key="3">
    <source>
        <dbReference type="Proteomes" id="UP001500037"/>
    </source>
</evidence>
<dbReference type="Proteomes" id="UP001500037">
    <property type="component" value="Unassembled WGS sequence"/>
</dbReference>
<gene>
    <name evidence="2" type="ORF">GCM10009665_16060</name>
</gene>
<organism evidence="2 3">
    <name type="scientific">Kitasatospora nipponensis</name>
    <dbReference type="NCBI Taxonomy" id="258049"/>
    <lineage>
        <taxon>Bacteria</taxon>
        <taxon>Bacillati</taxon>
        <taxon>Actinomycetota</taxon>
        <taxon>Actinomycetes</taxon>
        <taxon>Kitasatosporales</taxon>
        <taxon>Streptomycetaceae</taxon>
        <taxon>Kitasatospora</taxon>
    </lineage>
</organism>
<reference evidence="2 3" key="1">
    <citation type="journal article" date="2019" name="Int. J. Syst. Evol. Microbiol.">
        <title>The Global Catalogue of Microorganisms (GCM) 10K type strain sequencing project: providing services to taxonomists for standard genome sequencing and annotation.</title>
        <authorList>
            <consortium name="The Broad Institute Genomics Platform"/>
            <consortium name="The Broad Institute Genome Sequencing Center for Infectious Disease"/>
            <person name="Wu L."/>
            <person name="Ma J."/>
        </authorList>
    </citation>
    <scope>NUCLEOTIDE SEQUENCE [LARGE SCALE GENOMIC DNA]</scope>
    <source>
        <strain evidence="2 3">JCM 13004</strain>
    </source>
</reference>
<dbReference type="EMBL" id="BAAALF010000017">
    <property type="protein sequence ID" value="GAA1226278.1"/>
    <property type="molecule type" value="Genomic_DNA"/>
</dbReference>
<comment type="caution">
    <text evidence="2">The sequence shown here is derived from an EMBL/GenBank/DDBJ whole genome shotgun (WGS) entry which is preliminary data.</text>
</comment>
<keyword evidence="3" id="KW-1185">Reference proteome</keyword>
<dbReference type="RefSeq" id="WP_344440541.1">
    <property type="nucleotide sequence ID" value="NZ_BAAALF010000017.1"/>
</dbReference>
<proteinExistence type="predicted"/>
<sequence>MPCQDHDPQSALLQSVVDTLRTAGFPLTAGGDVSDGVVVSCASHGVTVSWRGGTRGGRPAPEAPARATSGRVPVHGGAAVRSEDFRLTLRLATMLAEAGYQSDHLGDHVLVSGADRTLKDPALRG</sequence>
<evidence type="ECO:0000256" key="1">
    <source>
        <dbReference type="SAM" id="MobiDB-lite"/>
    </source>
</evidence>
<feature type="region of interest" description="Disordered" evidence="1">
    <location>
        <begin position="50"/>
        <end position="72"/>
    </location>
</feature>
<protein>
    <submittedName>
        <fullName evidence="2">Uncharacterized protein</fullName>
    </submittedName>
</protein>